<evidence type="ECO:0000313" key="3">
    <source>
        <dbReference type="EMBL" id="EIW79156.1"/>
    </source>
</evidence>
<dbReference type="Gene3D" id="1.20.5.340">
    <property type="match status" value="1"/>
</dbReference>
<dbReference type="SUPFAM" id="SSF57997">
    <property type="entry name" value="Tropomyosin"/>
    <property type="match status" value="1"/>
</dbReference>
<dbReference type="KEGG" id="cput:CONPUDRAFT_91434"/>
<dbReference type="RefSeq" id="XP_007770851.1">
    <property type="nucleotide sequence ID" value="XM_007772661.1"/>
</dbReference>
<evidence type="ECO:0000256" key="1">
    <source>
        <dbReference type="ARBA" id="ARBA00023054"/>
    </source>
</evidence>
<dbReference type="AlphaFoldDB" id="A0A5M3MJD0"/>
<evidence type="ECO:0000313" key="4">
    <source>
        <dbReference type="Proteomes" id="UP000053558"/>
    </source>
</evidence>
<organism evidence="3 4">
    <name type="scientific">Coniophora puteana (strain RWD-64-598)</name>
    <name type="common">Brown rot fungus</name>
    <dbReference type="NCBI Taxonomy" id="741705"/>
    <lineage>
        <taxon>Eukaryota</taxon>
        <taxon>Fungi</taxon>
        <taxon>Dikarya</taxon>
        <taxon>Basidiomycota</taxon>
        <taxon>Agaricomycotina</taxon>
        <taxon>Agaricomycetes</taxon>
        <taxon>Agaricomycetidae</taxon>
        <taxon>Boletales</taxon>
        <taxon>Coniophorineae</taxon>
        <taxon>Coniophoraceae</taxon>
        <taxon>Coniophora</taxon>
    </lineage>
</organism>
<gene>
    <name evidence="3" type="ORF">CONPUDRAFT_91434</name>
</gene>
<keyword evidence="1" id="KW-0175">Coiled coil</keyword>
<dbReference type="InterPro" id="IPR000533">
    <property type="entry name" value="Tropomyosin"/>
</dbReference>
<proteinExistence type="predicted"/>
<dbReference type="GeneID" id="19211459"/>
<feature type="region of interest" description="Disordered" evidence="2">
    <location>
        <begin position="1"/>
        <end position="29"/>
    </location>
</feature>
<dbReference type="PANTHER" id="PTHR19269">
    <property type="entry name" value="TROPOMYOSIN"/>
    <property type="match status" value="1"/>
</dbReference>
<dbReference type="EMBL" id="JH711581">
    <property type="protein sequence ID" value="EIW79156.1"/>
    <property type="molecule type" value="Genomic_DNA"/>
</dbReference>
<protein>
    <submittedName>
        <fullName evidence="3">Actin filament-coating protein tropomyosin</fullName>
    </submittedName>
</protein>
<dbReference type="OMA" id="EQWETKY"/>
<reference evidence="4" key="1">
    <citation type="journal article" date="2012" name="Science">
        <title>The Paleozoic origin of enzymatic lignin decomposition reconstructed from 31 fungal genomes.</title>
        <authorList>
            <person name="Floudas D."/>
            <person name="Binder M."/>
            <person name="Riley R."/>
            <person name="Barry K."/>
            <person name="Blanchette R.A."/>
            <person name="Henrissat B."/>
            <person name="Martinez A.T."/>
            <person name="Otillar R."/>
            <person name="Spatafora J.W."/>
            <person name="Yadav J.S."/>
            <person name="Aerts A."/>
            <person name="Benoit I."/>
            <person name="Boyd A."/>
            <person name="Carlson A."/>
            <person name="Copeland A."/>
            <person name="Coutinho P.M."/>
            <person name="de Vries R.P."/>
            <person name="Ferreira P."/>
            <person name="Findley K."/>
            <person name="Foster B."/>
            <person name="Gaskell J."/>
            <person name="Glotzer D."/>
            <person name="Gorecki P."/>
            <person name="Heitman J."/>
            <person name="Hesse C."/>
            <person name="Hori C."/>
            <person name="Igarashi K."/>
            <person name="Jurgens J.A."/>
            <person name="Kallen N."/>
            <person name="Kersten P."/>
            <person name="Kohler A."/>
            <person name="Kuees U."/>
            <person name="Kumar T.K.A."/>
            <person name="Kuo A."/>
            <person name="LaButti K."/>
            <person name="Larrondo L.F."/>
            <person name="Lindquist E."/>
            <person name="Ling A."/>
            <person name="Lombard V."/>
            <person name="Lucas S."/>
            <person name="Lundell T."/>
            <person name="Martin R."/>
            <person name="McLaughlin D.J."/>
            <person name="Morgenstern I."/>
            <person name="Morin E."/>
            <person name="Murat C."/>
            <person name="Nagy L.G."/>
            <person name="Nolan M."/>
            <person name="Ohm R.A."/>
            <person name="Patyshakuliyeva A."/>
            <person name="Rokas A."/>
            <person name="Ruiz-Duenas F.J."/>
            <person name="Sabat G."/>
            <person name="Salamov A."/>
            <person name="Samejima M."/>
            <person name="Schmutz J."/>
            <person name="Slot J.C."/>
            <person name="St John F."/>
            <person name="Stenlid J."/>
            <person name="Sun H."/>
            <person name="Sun S."/>
            <person name="Syed K."/>
            <person name="Tsang A."/>
            <person name="Wiebenga A."/>
            <person name="Young D."/>
            <person name="Pisabarro A."/>
            <person name="Eastwood D.C."/>
            <person name="Martin F."/>
            <person name="Cullen D."/>
            <person name="Grigoriev I.V."/>
            <person name="Hibbett D.S."/>
        </authorList>
    </citation>
    <scope>NUCLEOTIDE SEQUENCE [LARGE SCALE GENOMIC DNA]</scope>
    <source>
        <strain evidence="4">RWD-64-598 SS2</strain>
    </source>
</reference>
<accession>A0A5M3MJD0</accession>
<dbReference type="OrthoDB" id="128924at2759"/>
<comment type="caution">
    <text evidence="3">The sequence shown here is derived from an EMBL/GenBank/DDBJ whole genome shotgun (WGS) entry which is preliminary data.</text>
</comment>
<sequence>MDKIKDKLNSLRAEADNAVARAEEAETKTKKYEQQLLERDQEITSLTHRNAVLEEELEKAEGKVNELKAANQEGEGARTTNEGLNRKIQLLEEELDAAEKNVKETMEKLRQVDVKAEHFERQVHVLEQERDQWEKKFEDMQEKYKKSKGELDELVSSMEGL</sequence>
<name>A0A5M3MJD0_CONPW</name>
<dbReference type="Proteomes" id="UP000053558">
    <property type="component" value="Unassembled WGS sequence"/>
</dbReference>
<dbReference type="FunFam" id="1.20.5.340:FF:000001">
    <property type="entry name" value="Tropomyosin alpha-1 chain isoform 2"/>
    <property type="match status" value="1"/>
</dbReference>
<dbReference type="Gene3D" id="1.20.5.170">
    <property type="match status" value="1"/>
</dbReference>
<keyword evidence="4" id="KW-1185">Reference proteome</keyword>
<evidence type="ECO:0000256" key="2">
    <source>
        <dbReference type="SAM" id="MobiDB-lite"/>
    </source>
</evidence>
<dbReference type="Pfam" id="PF00261">
    <property type="entry name" value="Tropomyosin"/>
    <property type="match status" value="2"/>
</dbReference>